<protein>
    <recommendedName>
        <fullName evidence="1">LTD domain-containing protein</fullName>
    </recommendedName>
</protein>
<feature type="domain" description="LTD" evidence="1">
    <location>
        <begin position="1"/>
        <end position="102"/>
    </location>
</feature>
<proteinExistence type="predicted"/>
<organism evidence="2">
    <name type="scientific">termite gut metagenome</name>
    <dbReference type="NCBI Taxonomy" id="433724"/>
    <lineage>
        <taxon>unclassified sequences</taxon>
        <taxon>metagenomes</taxon>
        <taxon>organismal metagenomes</taxon>
    </lineage>
</organism>
<accession>A0A5J4R6T3</accession>
<dbReference type="AlphaFoldDB" id="A0A5J4R6T3"/>
<name>A0A5J4R6T3_9ZZZZ</name>
<reference evidence="2" key="1">
    <citation type="submission" date="2019-03" db="EMBL/GenBank/DDBJ databases">
        <title>Single cell metagenomics reveals metabolic interactions within the superorganism composed of flagellate Streblomastix strix and complex community of Bacteroidetes bacteria on its surface.</title>
        <authorList>
            <person name="Treitli S.C."/>
            <person name="Kolisko M."/>
            <person name="Husnik F."/>
            <person name="Keeling P."/>
            <person name="Hampl V."/>
        </authorList>
    </citation>
    <scope>NUCLEOTIDE SEQUENCE</scope>
    <source>
        <strain evidence="2">STM</strain>
    </source>
</reference>
<feature type="non-terminal residue" evidence="2">
    <location>
        <position position="1"/>
    </location>
</feature>
<dbReference type="EMBL" id="SNRY01001718">
    <property type="protein sequence ID" value="KAA6329014.1"/>
    <property type="molecule type" value="Genomic_DNA"/>
</dbReference>
<evidence type="ECO:0000259" key="1">
    <source>
        <dbReference type="PROSITE" id="PS51841"/>
    </source>
</evidence>
<dbReference type="PROSITE" id="PS51841">
    <property type="entry name" value="LTD"/>
    <property type="match status" value="1"/>
</dbReference>
<gene>
    <name evidence="2" type="ORF">EZS27_022149</name>
</gene>
<dbReference type="SUPFAM" id="SSF74853">
    <property type="entry name" value="Lamin A/C globular tail domain"/>
    <property type="match status" value="1"/>
</dbReference>
<comment type="caution">
    <text evidence="2">The sequence shown here is derived from an EMBL/GenBank/DDBJ whole genome shotgun (WGS) entry which is preliminary data.</text>
</comment>
<dbReference type="Gene3D" id="2.60.40.1260">
    <property type="entry name" value="Lamin Tail domain"/>
    <property type="match status" value="1"/>
</dbReference>
<dbReference type="InterPro" id="IPR036415">
    <property type="entry name" value="Lamin_tail_dom_sf"/>
</dbReference>
<dbReference type="InterPro" id="IPR001322">
    <property type="entry name" value="Lamin_tail_dom"/>
</dbReference>
<sequence length="138" mass="15120">VKSTLKLFINEILTNGVKNVEEDWVEFYNNETEPVDMTGYKIYDDGGVKKTYIFPEGTTIASGGYLVFYTDEVFGFGLGKGGDELTLLNPEDEQVDYVIIPALGESETYGRSSDGADSWSIFTTSSQGISNSNGTIKP</sequence>
<evidence type="ECO:0000313" key="2">
    <source>
        <dbReference type="EMBL" id="KAA6329014.1"/>
    </source>
</evidence>
<dbReference type="Pfam" id="PF00932">
    <property type="entry name" value="LTD"/>
    <property type="match status" value="1"/>
</dbReference>